<dbReference type="GO" id="GO:0008936">
    <property type="term" value="F:nicotinamidase activity"/>
    <property type="evidence" value="ECO:0007669"/>
    <property type="project" value="UniProtKB-EC"/>
</dbReference>
<accession>A0A4S2L1I3</accession>
<evidence type="ECO:0000256" key="5">
    <source>
        <dbReference type="ARBA" id="ARBA00037900"/>
    </source>
</evidence>
<gene>
    <name evidence="9" type="ORF">CRM22_010132</name>
</gene>
<evidence type="ECO:0000256" key="7">
    <source>
        <dbReference type="ARBA" id="ARBA00043224"/>
    </source>
</evidence>
<dbReference type="PANTHER" id="PTHR11080">
    <property type="entry name" value="PYRAZINAMIDASE/NICOTINAMIDASE"/>
    <property type="match status" value="1"/>
</dbReference>
<dbReference type="OrthoDB" id="167809at2759"/>
<dbReference type="PANTHER" id="PTHR11080:SF2">
    <property type="entry name" value="LD05707P"/>
    <property type="match status" value="1"/>
</dbReference>
<comment type="pathway">
    <text evidence="5">Cofactor biosynthesis; nicotinate biosynthesis; nicotinate from nicotinamide: step 1/1.</text>
</comment>
<dbReference type="InterPro" id="IPR000868">
    <property type="entry name" value="Isochorismatase-like_dom"/>
</dbReference>
<keyword evidence="2" id="KW-0662">Pyridine nucleotide biosynthesis</keyword>
<dbReference type="EMBL" id="SJOL01009644">
    <property type="protein sequence ID" value="TGZ56543.1"/>
    <property type="molecule type" value="Genomic_DNA"/>
</dbReference>
<proteinExistence type="inferred from homology"/>
<sequence>MATQLDQVNKVLLDNQDRDLHAALQRVITENPALSDIVKECILQLKMLVQRNQITLDNPSIVRECSASADKTALLIVDIQNDFVTGSLRTDRCPARMDAMNIIKPINDLCRLAFKQIYVSKDWHPRDHVSFHENRNRWRLSKNSKIQDAESAKIYDTITIIDSMGVECNQQLWPTHCVAKSEGAKIHPNLMLPEDVIVIKKGTISDVESYSVFGDPKGREDTTMETKLRASGIKVLVVCGIAFDFCVAASVMDASKRGYRVIVLEDACVGIDPAGIADARKLMLESGVHITHSTKIPDILSGNSTPLQHVLKWVHDQILDQ</sequence>
<dbReference type="EC" id="3.5.1.19" evidence="6"/>
<keyword evidence="3" id="KW-0479">Metal-binding</keyword>
<keyword evidence="4" id="KW-0378">Hydrolase</keyword>
<dbReference type="Gene3D" id="3.40.50.850">
    <property type="entry name" value="Isochorismatase-like"/>
    <property type="match status" value="1"/>
</dbReference>
<dbReference type="Pfam" id="PF00857">
    <property type="entry name" value="Isochorismatase"/>
    <property type="match status" value="1"/>
</dbReference>
<comment type="caution">
    <text evidence="9">The sequence shown here is derived from an EMBL/GenBank/DDBJ whole genome shotgun (WGS) entry which is preliminary data.</text>
</comment>
<dbReference type="InterPro" id="IPR036380">
    <property type="entry name" value="Isochorismatase-like_sf"/>
</dbReference>
<evidence type="ECO:0000313" key="10">
    <source>
        <dbReference type="Proteomes" id="UP000308267"/>
    </source>
</evidence>
<evidence type="ECO:0000259" key="8">
    <source>
        <dbReference type="Pfam" id="PF00857"/>
    </source>
</evidence>
<dbReference type="SUPFAM" id="SSF52499">
    <property type="entry name" value="Isochorismatase-like hydrolases"/>
    <property type="match status" value="1"/>
</dbReference>
<dbReference type="GO" id="GO:0046872">
    <property type="term" value="F:metal ion binding"/>
    <property type="evidence" value="ECO:0007669"/>
    <property type="project" value="UniProtKB-KW"/>
</dbReference>
<comment type="similarity">
    <text evidence="1">Belongs to the isochorismatase family.</text>
</comment>
<evidence type="ECO:0000313" key="9">
    <source>
        <dbReference type="EMBL" id="TGZ56543.1"/>
    </source>
</evidence>
<evidence type="ECO:0000256" key="1">
    <source>
        <dbReference type="ARBA" id="ARBA00006336"/>
    </source>
</evidence>
<keyword evidence="10" id="KW-1185">Reference proteome</keyword>
<evidence type="ECO:0000256" key="3">
    <source>
        <dbReference type="ARBA" id="ARBA00022723"/>
    </source>
</evidence>
<evidence type="ECO:0000256" key="4">
    <source>
        <dbReference type="ARBA" id="ARBA00022801"/>
    </source>
</evidence>
<protein>
    <recommendedName>
        <fullName evidence="6">nicotinamidase</fullName>
        <ecNumber evidence="6">3.5.1.19</ecNumber>
    </recommendedName>
    <alternativeName>
        <fullName evidence="7">Nicotinamide deamidase</fullName>
    </alternativeName>
</protein>
<dbReference type="STRING" id="147828.A0A4S2L1I3"/>
<reference evidence="9 10" key="1">
    <citation type="journal article" date="2019" name="BMC Genomics">
        <title>New insights from Opisthorchis felineus genome: update on genomics of the epidemiologically important liver flukes.</title>
        <authorList>
            <person name="Ershov N.I."/>
            <person name="Mordvinov V.A."/>
            <person name="Prokhortchouk E.B."/>
            <person name="Pakharukova M.Y."/>
            <person name="Gunbin K.V."/>
            <person name="Ustyantsev K."/>
            <person name="Genaev M.A."/>
            <person name="Blinov A.G."/>
            <person name="Mazur A."/>
            <person name="Boulygina E."/>
            <person name="Tsygankova S."/>
            <person name="Khrameeva E."/>
            <person name="Chekanov N."/>
            <person name="Fan G."/>
            <person name="Xiao A."/>
            <person name="Zhang H."/>
            <person name="Xu X."/>
            <person name="Yang H."/>
            <person name="Solovyev V."/>
            <person name="Lee S.M."/>
            <person name="Liu X."/>
            <person name="Afonnikov D.A."/>
            <person name="Skryabin K.G."/>
        </authorList>
    </citation>
    <scope>NUCLEOTIDE SEQUENCE [LARGE SCALE GENOMIC DNA]</scope>
    <source>
        <strain evidence="9">AK-0245</strain>
        <tissue evidence="9">Whole organism</tissue>
    </source>
</reference>
<dbReference type="InterPro" id="IPR052347">
    <property type="entry name" value="Isochorismatase_Nicotinamidase"/>
</dbReference>
<evidence type="ECO:0000256" key="6">
    <source>
        <dbReference type="ARBA" id="ARBA00039017"/>
    </source>
</evidence>
<name>A0A4S2L1I3_OPIFE</name>
<dbReference type="Proteomes" id="UP000308267">
    <property type="component" value="Unassembled WGS sequence"/>
</dbReference>
<evidence type="ECO:0000256" key="2">
    <source>
        <dbReference type="ARBA" id="ARBA00022642"/>
    </source>
</evidence>
<organism evidence="9 10">
    <name type="scientific">Opisthorchis felineus</name>
    <dbReference type="NCBI Taxonomy" id="147828"/>
    <lineage>
        <taxon>Eukaryota</taxon>
        <taxon>Metazoa</taxon>
        <taxon>Spiralia</taxon>
        <taxon>Lophotrochozoa</taxon>
        <taxon>Platyhelminthes</taxon>
        <taxon>Trematoda</taxon>
        <taxon>Digenea</taxon>
        <taxon>Opisthorchiida</taxon>
        <taxon>Opisthorchiata</taxon>
        <taxon>Opisthorchiidae</taxon>
        <taxon>Opisthorchis</taxon>
    </lineage>
</organism>
<dbReference type="AlphaFoldDB" id="A0A4S2L1I3"/>
<feature type="domain" description="Isochorismatase-like" evidence="8">
    <location>
        <begin position="72"/>
        <end position="291"/>
    </location>
</feature>
<dbReference type="GO" id="GO:0019363">
    <property type="term" value="P:pyridine nucleotide biosynthetic process"/>
    <property type="evidence" value="ECO:0007669"/>
    <property type="project" value="UniProtKB-KW"/>
</dbReference>